<dbReference type="InterPro" id="IPR024517">
    <property type="entry name" value="Glycogen_phosphorylase_DUF3417"/>
</dbReference>
<dbReference type="KEGG" id="kpf:IX53_09605"/>
<dbReference type="NCBIfam" id="TIGR02094">
    <property type="entry name" value="more_P_ylases"/>
    <property type="match status" value="1"/>
</dbReference>
<dbReference type="InterPro" id="IPR000811">
    <property type="entry name" value="Glyco_trans_35"/>
</dbReference>
<keyword evidence="4" id="KW-0663">Pyridoxal phosphate</keyword>
<dbReference type="EMBL" id="CP011232">
    <property type="protein sequence ID" value="AKI98040.1"/>
    <property type="molecule type" value="Genomic_DNA"/>
</dbReference>
<dbReference type="PANTHER" id="PTHR42655:SF1">
    <property type="entry name" value="GLYCOGEN PHOSPHORYLASE"/>
    <property type="match status" value="1"/>
</dbReference>
<dbReference type="STRING" id="1330330.IX53_09605"/>
<organism evidence="6 7">
    <name type="scientific">Kosmotoga pacifica</name>
    <dbReference type="NCBI Taxonomy" id="1330330"/>
    <lineage>
        <taxon>Bacteria</taxon>
        <taxon>Thermotogati</taxon>
        <taxon>Thermotogota</taxon>
        <taxon>Thermotogae</taxon>
        <taxon>Kosmotogales</taxon>
        <taxon>Kosmotogaceae</taxon>
        <taxon>Kosmotoga</taxon>
    </lineage>
</organism>
<comment type="similarity">
    <text evidence="2">Belongs to the glycogen phosphorylase family.</text>
</comment>
<dbReference type="Gene3D" id="3.40.50.2000">
    <property type="entry name" value="Glycogen Phosphorylase B"/>
    <property type="match status" value="3"/>
</dbReference>
<dbReference type="Pfam" id="PF11897">
    <property type="entry name" value="DUF3417"/>
    <property type="match status" value="1"/>
</dbReference>
<dbReference type="PANTHER" id="PTHR42655">
    <property type="entry name" value="GLYCOGEN PHOSPHORYLASE"/>
    <property type="match status" value="1"/>
</dbReference>
<proteinExistence type="inferred from homology"/>
<dbReference type="SUPFAM" id="SSF53756">
    <property type="entry name" value="UDP-Glycosyltransferase/glycogen phosphorylase"/>
    <property type="match status" value="1"/>
</dbReference>
<evidence type="ECO:0000313" key="6">
    <source>
        <dbReference type="EMBL" id="AKI98040.1"/>
    </source>
</evidence>
<comment type="catalytic activity">
    <reaction evidence="1">
        <text>[(1-&gt;4)-alpha-D-glucosyl](n) + phosphate = [(1-&gt;4)-alpha-D-glucosyl](n-1) + alpha-D-glucose 1-phosphate</text>
        <dbReference type="Rhea" id="RHEA:41732"/>
        <dbReference type="Rhea" id="RHEA-COMP:9584"/>
        <dbReference type="Rhea" id="RHEA-COMP:9586"/>
        <dbReference type="ChEBI" id="CHEBI:15444"/>
        <dbReference type="ChEBI" id="CHEBI:43474"/>
        <dbReference type="ChEBI" id="CHEBI:58601"/>
        <dbReference type="EC" id="2.4.1.1"/>
    </reaction>
</comment>
<dbReference type="GO" id="GO:0005975">
    <property type="term" value="P:carbohydrate metabolic process"/>
    <property type="evidence" value="ECO:0007669"/>
    <property type="project" value="InterPro"/>
</dbReference>
<dbReference type="InterPro" id="IPR052182">
    <property type="entry name" value="Glycogen/Maltodextrin_Phosph"/>
</dbReference>
<reference evidence="6 7" key="1">
    <citation type="submission" date="2015-04" db="EMBL/GenBank/DDBJ databases">
        <title>Complete Genome Sequence of Kosmotoga pacifica SLHLJ1.</title>
        <authorList>
            <person name="Jiang L.J."/>
            <person name="Shao Z.Z."/>
            <person name="Jebbar M."/>
        </authorList>
    </citation>
    <scope>NUCLEOTIDE SEQUENCE [LARGE SCALE GENOMIC DNA]</scope>
    <source>
        <strain evidence="6 7">SLHLJ1</strain>
    </source>
</reference>
<dbReference type="RefSeq" id="WP_047755175.1">
    <property type="nucleotide sequence ID" value="NZ_CAJUHA010000001.1"/>
</dbReference>
<feature type="modified residue" description="N6-(pyridoxal phosphate)lysine" evidence="4">
    <location>
        <position position="608"/>
    </location>
</feature>
<dbReference type="Proteomes" id="UP000035159">
    <property type="component" value="Chromosome"/>
</dbReference>
<evidence type="ECO:0000259" key="5">
    <source>
        <dbReference type="Pfam" id="PF11897"/>
    </source>
</evidence>
<protein>
    <submittedName>
        <fullName evidence="6">Alpha-glucan phosphorylase</fullName>
    </submittedName>
</protein>
<feature type="domain" description="DUF3417" evidence="5">
    <location>
        <begin position="13"/>
        <end position="121"/>
    </location>
</feature>
<dbReference type="GO" id="GO:0030170">
    <property type="term" value="F:pyridoxal phosphate binding"/>
    <property type="evidence" value="ECO:0007669"/>
    <property type="project" value="InterPro"/>
</dbReference>
<evidence type="ECO:0000313" key="7">
    <source>
        <dbReference type="Proteomes" id="UP000035159"/>
    </source>
</evidence>
<evidence type="ECO:0000256" key="3">
    <source>
        <dbReference type="ARBA" id="ARBA00022533"/>
    </source>
</evidence>
<keyword evidence="7" id="KW-1185">Reference proteome</keyword>
<evidence type="ECO:0000256" key="2">
    <source>
        <dbReference type="ARBA" id="ARBA00006047"/>
    </source>
</evidence>
<evidence type="ECO:0000256" key="1">
    <source>
        <dbReference type="ARBA" id="ARBA00001275"/>
    </source>
</evidence>
<dbReference type="AlphaFoldDB" id="A0A0G2Z8W8"/>
<dbReference type="PIRSF" id="PIRSF000460">
    <property type="entry name" value="Pprylas_GlgP"/>
    <property type="match status" value="1"/>
</dbReference>
<dbReference type="PATRIC" id="fig|1330330.3.peg.1957"/>
<sequence>MYFIEKMRAIPRLPDRIKRLEELAYNFWWTWNPEAEELFKDMDQNLWYEVKRSPVKLLRRIDQDKLNELSKNEAFLEKYDAVMKNFEHYLKAEDTWMKRTHPEKAHEQIAYFCAEYGLHESFPIYSGGLGILAGDHLKTASDLGINLVGVGLLYRHGYFNQFIDETGWQHAEFPTYDFEDFPVKPAVDEDGDEVYVKVDFPERRVWVKIWQAHVGRTPLILLDTDIPQNDPEDRKITSQLYGGNRETRIQQEIVLGIAGVRALRLLGYNPKVWHMNEGHAAFLGLERIREFIQNKGLDFRSAVEATKASNVFTTHTPVPAGNDVFDINLVDKYFNDFWPKLNTSRREFLDLGIEKSKDGREHFSMTVLALRLSSVSNGVSELHGQVSRRMWTHIFPDFPEPEVPIGHVTNGVHIWTWLNRDLKILFDKYFPENWHENVTSPEVWEHIDDIPDEELWQIHLNLKKRMRTFLHGRLRRQRMRLGETIEDLMEVDEILPENILTIGFARRFATYKRATLIFKDIERLKKILTDPERPVQFIFAGKAHPADDPGKALIKKIYEISRMPEFKNRIVILENYDMNIARHMVSGVDVWLNNPRRPHEASGTSGQKAGMNGVINFSALDGWWVEGYNGKNGWTIGDNRDYEDTELQDRIDSVSIYSTLEKEIVPLYYKVNKNGIPVDWIKKMKESIKSVALNFNTHRMLMDYVNDIYLKAIGATEFVERDNYEGAVSLSRWEQRLRQNWDFIRIKPNIPRPGLRNSISVGQPIEITANVYLGELSPEEVKVEIFVAKFDEDERMIGFKTYPMEIKKDDVHGEYLYYGKFKVEEEGKMAYTVRVVPNPDMMPINNFISLAKWV</sequence>
<name>A0A0G2Z8W8_9BACT</name>
<gene>
    <name evidence="6" type="ORF">IX53_09605</name>
</gene>
<keyword evidence="3" id="KW-0021">Allosteric enzyme</keyword>
<dbReference type="OrthoDB" id="9760804at2"/>
<accession>A0A0G2Z8W8</accession>
<dbReference type="GO" id="GO:0008184">
    <property type="term" value="F:glycogen phosphorylase activity"/>
    <property type="evidence" value="ECO:0007669"/>
    <property type="project" value="InterPro"/>
</dbReference>
<evidence type="ECO:0000256" key="4">
    <source>
        <dbReference type="PIRSR" id="PIRSR000460-1"/>
    </source>
</evidence>
<dbReference type="Pfam" id="PF00343">
    <property type="entry name" value="Phosphorylase"/>
    <property type="match status" value="1"/>
</dbReference>
<dbReference type="InterPro" id="IPR011834">
    <property type="entry name" value="Agluc_phsphrylas"/>
</dbReference>